<gene>
    <name evidence="5" type="ORF">QEK83_000140</name>
</gene>
<dbReference type="Pfam" id="PF13637">
    <property type="entry name" value="Ank_4"/>
    <property type="match status" value="1"/>
</dbReference>
<dbReference type="PROSITE" id="PS50088">
    <property type="entry name" value="ANK_REPEAT"/>
    <property type="match status" value="2"/>
</dbReference>
<evidence type="ECO:0000256" key="1">
    <source>
        <dbReference type="ARBA" id="ARBA00022737"/>
    </source>
</evidence>
<dbReference type="InterPro" id="IPR036770">
    <property type="entry name" value="Ankyrin_rpt-contain_sf"/>
</dbReference>
<name>A0AAI9FXH6_STEMA</name>
<dbReference type="PROSITE" id="PS50297">
    <property type="entry name" value="ANK_REP_REGION"/>
    <property type="match status" value="1"/>
</dbReference>
<feature type="repeat" description="ANK" evidence="3">
    <location>
        <begin position="35"/>
        <end position="67"/>
    </location>
</feature>
<accession>A0AAI9FXH6</accession>
<comment type="caution">
    <text evidence="5">The sequence shown here is derived from an EMBL/GenBank/DDBJ whole genome shotgun (WGS) entry which is preliminary data.</text>
</comment>
<keyword evidence="2 3" id="KW-0040">ANK repeat</keyword>
<dbReference type="InterPro" id="IPR050776">
    <property type="entry name" value="Ank_Repeat/CDKN_Inhibitor"/>
</dbReference>
<dbReference type="AlphaFoldDB" id="A0AAI9FXH6"/>
<dbReference type="Gene3D" id="1.25.40.20">
    <property type="entry name" value="Ankyrin repeat-containing domain"/>
    <property type="match status" value="2"/>
</dbReference>
<evidence type="ECO:0000256" key="4">
    <source>
        <dbReference type="SAM" id="MobiDB-lite"/>
    </source>
</evidence>
<dbReference type="EMBL" id="ABLOMU010000001">
    <property type="protein sequence ID" value="EKT4439547.1"/>
    <property type="molecule type" value="Genomic_DNA"/>
</dbReference>
<organism evidence="5 6">
    <name type="scientific">Stenotrophomonas maltophilia</name>
    <name type="common">Pseudomonas maltophilia</name>
    <name type="synonym">Xanthomonas maltophilia</name>
    <dbReference type="NCBI Taxonomy" id="40324"/>
    <lineage>
        <taxon>Bacteria</taxon>
        <taxon>Pseudomonadati</taxon>
        <taxon>Pseudomonadota</taxon>
        <taxon>Gammaproteobacteria</taxon>
        <taxon>Lysobacterales</taxon>
        <taxon>Lysobacteraceae</taxon>
        <taxon>Stenotrophomonas</taxon>
        <taxon>Stenotrophomonas maltophilia group</taxon>
    </lineage>
</organism>
<dbReference type="SUPFAM" id="SSF48403">
    <property type="entry name" value="Ankyrin repeat"/>
    <property type="match status" value="1"/>
</dbReference>
<dbReference type="SMART" id="SM00248">
    <property type="entry name" value="ANK"/>
    <property type="match status" value="4"/>
</dbReference>
<dbReference type="PANTHER" id="PTHR24201">
    <property type="entry name" value="ANK_REP_REGION DOMAIN-CONTAINING PROTEIN"/>
    <property type="match status" value="1"/>
</dbReference>
<evidence type="ECO:0000256" key="2">
    <source>
        <dbReference type="ARBA" id="ARBA00023043"/>
    </source>
</evidence>
<feature type="repeat" description="ANK" evidence="3">
    <location>
        <begin position="151"/>
        <end position="183"/>
    </location>
</feature>
<dbReference type="PANTHER" id="PTHR24201:SF14">
    <property type="entry name" value="CYCLIN-DEPENDENT KINASE 4 INHIBITOR C-LIKE"/>
    <property type="match status" value="1"/>
</dbReference>
<protein>
    <submittedName>
        <fullName evidence="5">Ankyrin repeat domain-containing protein</fullName>
    </submittedName>
</protein>
<sequence length="283" mass="30818">MSYFNQRYKSAIIDNNVNELKLCVAQYGANAHDESGITPLHYAVLGERTEATAILLDNGANVDAEDIHGVRAFDLRKPMVNNREQHRLTAHQAAALGDIEQIRAYIALGGDVNTTDHSKLSILQHACMQGHADIVDELVCAGADCRNVHPSTTPPVHLAALSGSPETLKKIMDTGADPCQLDPLKRTAMHLAARSGSVACLELLASHSVNDLDMLKQTPLDTARQFGREQASQWLEDHGAQSAPSTTHTINENDALAYKQRLLGSARIQYEVGRGDKPPRMCL</sequence>
<feature type="compositionally biased region" description="Polar residues" evidence="4">
    <location>
        <begin position="242"/>
        <end position="251"/>
    </location>
</feature>
<feature type="region of interest" description="Disordered" evidence="4">
    <location>
        <begin position="231"/>
        <end position="251"/>
    </location>
</feature>
<dbReference type="Pfam" id="PF00023">
    <property type="entry name" value="Ank"/>
    <property type="match status" value="1"/>
</dbReference>
<keyword evidence="1" id="KW-0677">Repeat</keyword>
<dbReference type="Proteomes" id="UP001214521">
    <property type="component" value="Unassembled WGS sequence"/>
</dbReference>
<proteinExistence type="predicted"/>
<evidence type="ECO:0000256" key="3">
    <source>
        <dbReference type="PROSITE-ProRule" id="PRU00023"/>
    </source>
</evidence>
<evidence type="ECO:0000313" key="6">
    <source>
        <dbReference type="Proteomes" id="UP001214521"/>
    </source>
</evidence>
<dbReference type="InterPro" id="IPR002110">
    <property type="entry name" value="Ankyrin_rpt"/>
</dbReference>
<reference evidence="5" key="1">
    <citation type="submission" date="2022-07" db="EMBL/GenBank/DDBJ databases">
        <authorList>
            <consortium name="Clinical and Environmental Microbiology Branch: Whole genome sequencing antimicrobial resistance pathogens in the healthcare setting"/>
        </authorList>
    </citation>
    <scope>NUCLEOTIDE SEQUENCE</scope>
    <source>
        <strain evidence="5">Stenotrophomonas_maltophilia_2021CK-00905</strain>
    </source>
</reference>
<dbReference type="Pfam" id="PF12796">
    <property type="entry name" value="Ank_2"/>
    <property type="match status" value="1"/>
</dbReference>
<evidence type="ECO:0000313" key="5">
    <source>
        <dbReference type="EMBL" id="EKT4439547.1"/>
    </source>
</evidence>